<evidence type="ECO:0000256" key="7">
    <source>
        <dbReference type="ARBA" id="ARBA00010726"/>
    </source>
</evidence>
<dbReference type="UniPathway" id="UPA00358">
    <property type="reaction ID" value="UER00476"/>
</dbReference>
<dbReference type="RefSeq" id="WP_221764792.1">
    <property type="nucleotide sequence ID" value="NZ_AP024110.1"/>
</dbReference>
<dbReference type="InterPro" id="IPR006549">
    <property type="entry name" value="HAD-SF_hydro_IIIA"/>
</dbReference>
<dbReference type="Proteomes" id="UP000826722">
    <property type="component" value="Chromosome"/>
</dbReference>
<dbReference type="CDD" id="cd01630">
    <property type="entry name" value="HAD_KDO-like"/>
    <property type="match status" value="1"/>
</dbReference>
<dbReference type="EC" id="2.7.7.38" evidence="15"/>
<dbReference type="NCBIfam" id="TIGR01662">
    <property type="entry name" value="HAD-SF-IIIA"/>
    <property type="match status" value="1"/>
</dbReference>
<proteinExistence type="inferred from homology"/>
<dbReference type="Pfam" id="PF02348">
    <property type="entry name" value="CTP_transf_3"/>
    <property type="match status" value="1"/>
</dbReference>
<evidence type="ECO:0000256" key="5">
    <source>
        <dbReference type="ARBA" id="ARBA00005141"/>
    </source>
</evidence>
<dbReference type="GO" id="GO:0005829">
    <property type="term" value="C:cytosol"/>
    <property type="evidence" value="ECO:0007669"/>
    <property type="project" value="TreeGrafter"/>
</dbReference>
<reference evidence="16" key="1">
    <citation type="journal article" date="2021" name="Arch. Microbiol.">
        <title>Methyloradius palustris gen. nov., sp. nov., a methanol-oxidizing bacterium isolated from snow.</title>
        <authorList>
            <person name="Miyadera T."/>
            <person name="Kojima H."/>
            <person name="Fukui M."/>
        </authorList>
    </citation>
    <scope>NUCLEOTIDE SEQUENCE</scope>
    <source>
        <strain evidence="16">Zm11</strain>
    </source>
</reference>
<dbReference type="FunFam" id="3.40.50.1000:FF:000029">
    <property type="entry name" value="3-deoxy-D-manno-octulosonate 8-phosphate phosphatase KdsC"/>
    <property type="match status" value="1"/>
</dbReference>
<keyword evidence="10 15" id="KW-0548">Nucleotidyltransferase</keyword>
<evidence type="ECO:0000256" key="9">
    <source>
        <dbReference type="ARBA" id="ARBA00022679"/>
    </source>
</evidence>
<dbReference type="GO" id="GO:0046872">
    <property type="term" value="F:metal ion binding"/>
    <property type="evidence" value="ECO:0007669"/>
    <property type="project" value="UniProtKB-KW"/>
</dbReference>
<dbReference type="NCBIfam" id="TIGR01670">
    <property type="entry name" value="KdsC-phosphatas"/>
    <property type="match status" value="1"/>
</dbReference>
<dbReference type="GO" id="GO:0033468">
    <property type="term" value="P:CMP-keto-3-deoxy-D-manno-octulosonic acid biosynthetic process"/>
    <property type="evidence" value="ECO:0007669"/>
    <property type="project" value="UniProtKB-UniRule"/>
</dbReference>
<dbReference type="InterPro" id="IPR023214">
    <property type="entry name" value="HAD_sf"/>
</dbReference>
<dbReference type="CDD" id="cd02517">
    <property type="entry name" value="CMP-KDO-Synthetase"/>
    <property type="match status" value="1"/>
</dbReference>
<dbReference type="InterPro" id="IPR004528">
    <property type="entry name" value="KdsB"/>
</dbReference>
<dbReference type="PANTHER" id="PTHR42866">
    <property type="entry name" value="3-DEOXY-MANNO-OCTULOSONATE CYTIDYLYLTRANSFERASE"/>
    <property type="match status" value="1"/>
</dbReference>
<name>A0A8D5FY28_9PROT</name>
<evidence type="ECO:0000256" key="3">
    <source>
        <dbReference type="ARBA" id="ARBA00001946"/>
    </source>
</evidence>
<keyword evidence="12" id="KW-0378">Hydrolase</keyword>
<dbReference type="HAMAP" id="MF_00057">
    <property type="entry name" value="KdsB"/>
    <property type="match status" value="1"/>
</dbReference>
<dbReference type="GO" id="GO:0008781">
    <property type="term" value="F:N-acylneuraminate cytidylyltransferase activity"/>
    <property type="evidence" value="ECO:0007669"/>
    <property type="project" value="UniProtKB-EC"/>
</dbReference>
<comment type="catalytic activity">
    <reaction evidence="15">
        <text>3-deoxy-alpha-D-manno-oct-2-ulosonate + CTP = CMP-3-deoxy-beta-D-manno-octulosonate + diphosphate</text>
        <dbReference type="Rhea" id="RHEA:23448"/>
        <dbReference type="ChEBI" id="CHEBI:33019"/>
        <dbReference type="ChEBI" id="CHEBI:37563"/>
        <dbReference type="ChEBI" id="CHEBI:85986"/>
        <dbReference type="ChEBI" id="CHEBI:85987"/>
        <dbReference type="EC" id="2.7.7.38"/>
    </reaction>
</comment>
<evidence type="ECO:0000313" key="16">
    <source>
        <dbReference type="EMBL" id="BCM24244.1"/>
    </source>
</evidence>
<organism evidence="16 17">
    <name type="scientific">Methyloradius palustris</name>
    <dbReference type="NCBI Taxonomy" id="2778876"/>
    <lineage>
        <taxon>Bacteria</taxon>
        <taxon>Pseudomonadati</taxon>
        <taxon>Pseudomonadota</taxon>
        <taxon>Betaproteobacteria</taxon>
        <taxon>Nitrosomonadales</taxon>
        <taxon>Methylophilaceae</taxon>
        <taxon>Methyloradius</taxon>
    </lineage>
</organism>
<dbReference type="InterPro" id="IPR036412">
    <property type="entry name" value="HAD-like_sf"/>
</dbReference>
<sequence length="427" mass="46116">MARVVIVIPARYASTRLPGKPLLDIVGKPMIQHVVERALEVKGVDAVVVATDDQRVADVVKAFGGKALMTSPDHQSGTDRLVEVMHQFPADIYLNLQGDEPLVRPEDLSALVEAMKDKSTQVSTLCHKIDIHEATNPNCVKVILDSKQQAIYFSRSPIPYPRESSAAKYFKHIGVYAYAREVLEKYSELPRPMIEISESLEQLRLLNADIAIKVIEVEPTGPGVDTPADLELVRAILGGINIPPALTETELLANIKLVITDVDGVLTDGGIYYDATGECLKRFHVRDGLGIKMLEECGVRVAILSGRDSPTLRKRVSDLGVTLSSFGVKDKAAACKAIMAEVNVSPEQTACIGDDSIDLPAFEVCGLAYAVADAADYVKQQAYKTLSLPGGSGAFRELSDAILKAQGNAAVLDSAKGFSSVMDRMVQ</sequence>
<evidence type="ECO:0000256" key="10">
    <source>
        <dbReference type="ARBA" id="ARBA00022695"/>
    </source>
</evidence>
<dbReference type="SFLD" id="SFLDG01138">
    <property type="entry name" value="C1.6.2:_Deoxy-d-mannose-octulo"/>
    <property type="match status" value="1"/>
</dbReference>
<evidence type="ECO:0000256" key="11">
    <source>
        <dbReference type="ARBA" id="ARBA00022723"/>
    </source>
</evidence>
<dbReference type="EMBL" id="AP024110">
    <property type="protein sequence ID" value="BCM24244.1"/>
    <property type="molecule type" value="Genomic_DNA"/>
</dbReference>
<comment type="cofactor">
    <cofactor evidence="3">
        <name>Mg(2+)</name>
        <dbReference type="ChEBI" id="CHEBI:18420"/>
    </cofactor>
</comment>
<comment type="catalytic activity">
    <reaction evidence="1">
        <text>3-deoxy-alpha-D-manno-2-octulosonate-8-phosphate + H2O = 3-deoxy-alpha-D-manno-oct-2-ulosonate + phosphate</text>
        <dbReference type="Rhea" id="RHEA:11500"/>
        <dbReference type="ChEBI" id="CHEBI:15377"/>
        <dbReference type="ChEBI" id="CHEBI:43474"/>
        <dbReference type="ChEBI" id="CHEBI:85985"/>
        <dbReference type="ChEBI" id="CHEBI:85986"/>
        <dbReference type="EC" id="3.1.3.45"/>
    </reaction>
</comment>
<evidence type="ECO:0000313" key="17">
    <source>
        <dbReference type="Proteomes" id="UP000826722"/>
    </source>
</evidence>
<dbReference type="InterPro" id="IPR010023">
    <property type="entry name" value="KdsC_fam"/>
</dbReference>
<dbReference type="SFLD" id="SFLDS00003">
    <property type="entry name" value="Haloacid_Dehalogenase"/>
    <property type="match status" value="1"/>
</dbReference>
<comment type="subcellular location">
    <subcellularLocation>
        <location evidence="15">Cytoplasm</location>
    </subcellularLocation>
    <subcellularLocation>
        <location evidence="4">Membrane</location>
    </subcellularLocation>
</comment>
<gene>
    <name evidence="15" type="primary">kdsB</name>
    <name evidence="16" type="ORF">ZMTM_05030</name>
</gene>
<evidence type="ECO:0000256" key="15">
    <source>
        <dbReference type="HAMAP-Rule" id="MF_00057"/>
    </source>
</evidence>
<protein>
    <recommendedName>
        <fullName evidence="15">3-deoxy-manno-octulosonate cytidylyltransferase</fullName>
        <ecNumber evidence="15">2.7.7.38</ecNumber>
    </recommendedName>
    <alternativeName>
        <fullName evidence="15">CMP-2-keto-3-deoxyoctulosonic acid synthase</fullName>
        <shortName evidence="15">CKS</shortName>
        <shortName evidence="15">CMP-KDO synthase</shortName>
    </alternativeName>
</protein>
<dbReference type="GO" id="GO:0019143">
    <property type="term" value="F:3-deoxy-manno-octulosonate-8-phosphatase activity"/>
    <property type="evidence" value="ECO:0007669"/>
    <property type="project" value="UniProtKB-EC"/>
</dbReference>
<dbReference type="AlphaFoldDB" id="A0A8D5FY28"/>
<dbReference type="UniPathway" id="UPA00628"/>
<dbReference type="GO" id="GO:0016020">
    <property type="term" value="C:membrane"/>
    <property type="evidence" value="ECO:0007669"/>
    <property type="project" value="UniProtKB-SubCell"/>
</dbReference>
<dbReference type="Gene3D" id="3.40.50.1000">
    <property type="entry name" value="HAD superfamily/HAD-like"/>
    <property type="match status" value="1"/>
</dbReference>
<dbReference type="NCBIfam" id="NF003952">
    <property type="entry name" value="PRK05450.1-5"/>
    <property type="match status" value="1"/>
</dbReference>
<evidence type="ECO:0000256" key="1">
    <source>
        <dbReference type="ARBA" id="ARBA00000898"/>
    </source>
</evidence>
<evidence type="ECO:0000256" key="14">
    <source>
        <dbReference type="ARBA" id="ARBA00022985"/>
    </source>
</evidence>
<dbReference type="PANTHER" id="PTHR42866:SF2">
    <property type="entry name" value="3-DEOXY-MANNO-OCTULOSONATE CYTIDYLYLTRANSFERASE, MITOCHONDRIAL"/>
    <property type="match status" value="1"/>
</dbReference>
<comment type="function">
    <text evidence="15">Activates KDO (a required 8-carbon sugar) for incorporation into bacterial lipopolysaccharide in Gram-negative bacteria.</text>
</comment>
<dbReference type="GO" id="GO:0006054">
    <property type="term" value="P:N-acetylneuraminate metabolic process"/>
    <property type="evidence" value="ECO:0007669"/>
    <property type="project" value="UniProtKB-UniPathway"/>
</dbReference>
<dbReference type="KEGG" id="mpau:ZMTM_05030"/>
<dbReference type="SUPFAM" id="SSF53448">
    <property type="entry name" value="Nucleotide-diphospho-sugar transferases"/>
    <property type="match status" value="1"/>
</dbReference>
<keyword evidence="15" id="KW-0963">Cytoplasm</keyword>
<dbReference type="NCBIfam" id="NF009905">
    <property type="entry name" value="PRK13368.1"/>
    <property type="match status" value="1"/>
</dbReference>
<dbReference type="GO" id="GO:0008690">
    <property type="term" value="F:3-deoxy-manno-octulosonate cytidylyltransferase activity"/>
    <property type="evidence" value="ECO:0007669"/>
    <property type="project" value="UniProtKB-UniRule"/>
</dbReference>
<keyword evidence="14 15" id="KW-0448">Lipopolysaccharide biosynthesis</keyword>
<dbReference type="GO" id="GO:0009103">
    <property type="term" value="P:lipopolysaccharide biosynthetic process"/>
    <property type="evidence" value="ECO:0007669"/>
    <property type="project" value="UniProtKB-UniRule"/>
</dbReference>
<dbReference type="NCBIfam" id="NF003950">
    <property type="entry name" value="PRK05450.1-3"/>
    <property type="match status" value="1"/>
</dbReference>
<evidence type="ECO:0000256" key="6">
    <source>
        <dbReference type="ARBA" id="ARBA00005893"/>
    </source>
</evidence>
<evidence type="ECO:0000256" key="13">
    <source>
        <dbReference type="ARBA" id="ARBA00022842"/>
    </source>
</evidence>
<dbReference type="InterPro" id="IPR003329">
    <property type="entry name" value="Cytidylyl_trans"/>
</dbReference>
<comment type="pathway">
    <text evidence="5">Amino-sugar metabolism; N-acetylneuraminate metabolism.</text>
</comment>
<dbReference type="Gene3D" id="3.90.550.10">
    <property type="entry name" value="Spore Coat Polysaccharide Biosynthesis Protein SpsA, Chain A"/>
    <property type="match status" value="1"/>
</dbReference>
<accession>A0A8D5FY28</accession>
<comment type="subunit">
    <text evidence="8">Homotetramer.</text>
</comment>
<dbReference type="InterPro" id="IPR029044">
    <property type="entry name" value="Nucleotide-diphossugar_trans"/>
</dbReference>
<keyword evidence="17" id="KW-1185">Reference proteome</keyword>
<keyword evidence="9 15" id="KW-0808">Transferase</keyword>
<evidence type="ECO:0000256" key="2">
    <source>
        <dbReference type="ARBA" id="ARBA00001862"/>
    </source>
</evidence>
<comment type="catalytic activity">
    <reaction evidence="2">
        <text>an N-acylneuraminate + CTP = a CMP-N-acyl-beta-neuraminate + diphosphate</text>
        <dbReference type="Rhea" id="RHEA:11344"/>
        <dbReference type="ChEBI" id="CHEBI:33019"/>
        <dbReference type="ChEBI" id="CHEBI:37563"/>
        <dbReference type="ChEBI" id="CHEBI:60073"/>
        <dbReference type="ChEBI" id="CHEBI:68671"/>
        <dbReference type="EC" id="2.7.7.43"/>
    </reaction>
</comment>
<evidence type="ECO:0000256" key="8">
    <source>
        <dbReference type="ARBA" id="ARBA00011881"/>
    </source>
</evidence>
<comment type="pathway">
    <text evidence="15">Nucleotide-sugar biosynthesis; CMP-3-deoxy-D-manno-octulosonate biosynthesis; CMP-3-deoxy-D-manno-octulosonate from 3-deoxy-D-manno-octulosonate and CTP: step 1/1.</text>
</comment>
<evidence type="ECO:0000256" key="12">
    <source>
        <dbReference type="ARBA" id="ARBA00022801"/>
    </source>
</evidence>
<dbReference type="FunFam" id="3.90.550.10:FF:000011">
    <property type="entry name" value="3-deoxy-manno-octulosonate cytidylyltransferase"/>
    <property type="match status" value="1"/>
</dbReference>
<dbReference type="SUPFAM" id="SSF56784">
    <property type="entry name" value="HAD-like"/>
    <property type="match status" value="1"/>
</dbReference>
<keyword evidence="13" id="KW-0460">Magnesium</keyword>
<keyword evidence="11" id="KW-0479">Metal-binding</keyword>
<dbReference type="Pfam" id="PF08282">
    <property type="entry name" value="Hydrolase_3"/>
    <property type="match status" value="1"/>
</dbReference>
<comment type="similarity">
    <text evidence="7">Belongs to the CMP-NeuNAc synthase family.</text>
</comment>
<comment type="similarity">
    <text evidence="6">Belongs to the KdsC family.</text>
</comment>
<dbReference type="NCBIfam" id="TIGR00466">
    <property type="entry name" value="kdsB"/>
    <property type="match status" value="1"/>
</dbReference>
<dbReference type="SFLD" id="SFLDG01136">
    <property type="entry name" value="C1.6:_Phosphoserine_Phosphatas"/>
    <property type="match status" value="1"/>
</dbReference>
<comment type="similarity">
    <text evidence="15">Belongs to the KdsB family.</text>
</comment>
<evidence type="ECO:0000256" key="4">
    <source>
        <dbReference type="ARBA" id="ARBA00004370"/>
    </source>
</evidence>